<dbReference type="InterPro" id="IPR003961">
    <property type="entry name" value="FN3_dom"/>
</dbReference>
<dbReference type="PROSITE" id="PS50853">
    <property type="entry name" value="FN3"/>
    <property type="match status" value="2"/>
</dbReference>
<organism evidence="10 11">
    <name type="scientific">Triparma laevis f. longispina</name>
    <dbReference type="NCBI Taxonomy" id="1714387"/>
    <lineage>
        <taxon>Eukaryota</taxon>
        <taxon>Sar</taxon>
        <taxon>Stramenopiles</taxon>
        <taxon>Ochrophyta</taxon>
        <taxon>Bolidophyceae</taxon>
        <taxon>Parmales</taxon>
        <taxon>Triparmaceae</taxon>
        <taxon>Triparma</taxon>
    </lineage>
</organism>
<proteinExistence type="predicted"/>
<dbReference type="OrthoDB" id="8068875at2759"/>
<dbReference type="InterPro" id="IPR000569">
    <property type="entry name" value="HECT_dom"/>
</dbReference>
<sequence length="851" mass="97395">MGNRGSIIGPTTQTTHRSQREPVSPIGEGEEKKAPTTPKRNSVFQAFSTSNSNQNFYMSDDELSSLAERTRLRDQSTKYVLDYIYYGIPCNVKGVIKNGSPNVSSPSKRRHTSPIKDTFLISDPDLTFITIDRAEVLRNRNEVLGVTDTEADVVVVDVGDEYYNYPEACSVDRGGNILVSIRDEKIQRRIDGQALDKLKDRPQTPKKPYIVGVEINSITLGWWATDEGTGLVDQYHVEYLEISKPDSGFKVLLIREWAREDDLLYCMEKLPPNTSYRFKIKCRNRVGWSDFSEVSEVATTEAGPPDRPNKCFATMITPEMVHLHWHAPRDNGARITNFILRGKRVGGIFKEVYNDKGMSYVASDVEGGCQYLYEVRAVNKMGKSSWSSNFIVQVPAEVDPNAVCDVTAELRKGHLWLECWDGKDERQFWFHTITGSRSLKPPEEWVEYKEQLKLEKERNAHMRKEKVKEEMDPAVKFRMKRFKFFKELRKHNNAPTSKDPPLNNLKIRRMHLFSDTLTVFTHYGKKDLMKKTKIIFNGEEGIDSGGLTKDWYLGLSRSLSVKAHKIFAASPSGALEIHPSSGCSPTSLQKFKFAGMVLGKALYDRQFLDMPLTKVFYKLILNIDVVTDDLLEVDETLSKSLGWMMENDVSNVIFETFSVEVIDGDGRKDRMPLCENGENRDVDEDNKAEYVKLMAEWRLKFSVMMQLEAFKSGLNLLVPDHLLEQFSIGELELLFNGKKNISVDEIRAYTIYQGKIEAGSKICLWFWQLLRDFDDEGKMKLLRFITGSDRVPLDGFDPPFNITDGEDMTHDMLPRAHTCFNQIVLPRYKNYDEMKTKVKTAIENTEGFDLS</sequence>
<dbReference type="Gene3D" id="3.90.1750.10">
    <property type="entry name" value="Hect, E3 ligase catalytic domains"/>
    <property type="match status" value="1"/>
</dbReference>
<dbReference type="CDD" id="cd00078">
    <property type="entry name" value="HECTc"/>
    <property type="match status" value="1"/>
</dbReference>
<feature type="region of interest" description="Disordered" evidence="7">
    <location>
        <begin position="1"/>
        <end position="41"/>
    </location>
</feature>
<comment type="pathway">
    <text evidence="2">Protein modification; protein ubiquitination.</text>
</comment>
<dbReference type="InterPro" id="IPR013783">
    <property type="entry name" value="Ig-like_fold"/>
</dbReference>
<dbReference type="EC" id="2.3.2.26" evidence="3"/>
<dbReference type="PROSITE" id="PS50237">
    <property type="entry name" value="HECT"/>
    <property type="match status" value="1"/>
</dbReference>
<keyword evidence="5 6" id="KW-0833">Ubl conjugation pathway</keyword>
<dbReference type="Proteomes" id="UP001165122">
    <property type="component" value="Unassembled WGS sequence"/>
</dbReference>
<evidence type="ECO:0000256" key="7">
    <source>
        <dbReference type="SAM" id="MobiDB-lite"/>
    </source>
</evidence>
<dbReference type="GO" id="GO:0061630">
    <property type="term" value="F:ubiquitin protein ligase activity"/>
    <property type="evidence" value="ECO:0007669"/>
    <property type="project" value="UniProtKB-EC"/>
</dbReference>
<dbReference type="Gene3D" id="3.30.2160.10">
    <property type="entry name" value="Hect, E3 ligase catalytic domain"/>
    <property type="match status" value="1"/>
</dbReference>
<gene>
    <name evidence="10" type="ORF">TrLO_g4247</name>
</gene>
<evidence type="ECO:0000256" key="4">
    <source>
        <dbReference type="ARBA" id="ARBA00022679"/>
    </source>
</evidence>
<dbReference type="Pfam" id="PF00632">
    <property type="entry name" value="HECT"/>
    <property type="match status" value="1"/>
</dbReference>
<dbReference type="AlphaFoldDB" id="A0A9W6ZBA7"/>
<feature type="domain" description="HECT" evidence="8">
    <location>
        <begin position="524"/>
        <end position="851"/>
    </location>
</feature>
<reference evidence="11" key="1">
    <citation type="journal article" date="2023" name="Commun. Biol.">
        <title>Genome analysis of Parmales, the sister group of diatoms, reveals the evolutionary specialization of diatoms from phago-mixotrophs to photoautotrophs.</title>
        <authorList>
            <person name="Ban H."/>
            <person name="Sato S."/>
            <person name="Yoshikawa S."/>
            <person name="Yamada K."/>
            <person name="Nakamura Y."/>
            <person name="Ichinomiya M."/>
            <person name="Sato N."/>
            <person name="Blanc-Mathieu R."/>
            <person name="Endo H."/>
            <person name="Kuwata A."/>
            <person name="Ogata H."/>
        </authorList>
    </citation>
    <scope>NUCLEOTIDE SEQUENCE [LARGE SCALE GENOMIC DNA]</scope>
    <source>
        <strain evidence="11">NIES 3700</strain>
    </source>
</reference>
<feature type="active site" description="Glycyl thioester intermediate" evidence="6">
    <location>
        <position position="819"/>
    </location>
</feature>
<evidence type="ECO:0000256" key="1">
    <source>
        <dbReference type="ARBA" id="ARBA00000885"/>
    </source>
</evidence>
<dbReference type="InterPro" id="IPR035983">
    <property type="entry name" value="Hect_E3_ubiquitin_ligase"/>
</dbReference>
<dbReference type="GO" id="GO:0006511">
    <property type="term" value="P:ubiquitin-dependent protein catabolic process"/>
    <property type="evidence" value="ECO:0007669"/>
    <property type="project" value="TreeGrafter"/>
</dbReference>
<dbReference type="PANTHER" id="PTHR11254:SF67">
    <property type="entry name" value="E3 UBIQUITIN-PROTEIN LIGASE HUWE1"/>
    <property type="match status" value="1"/>
</dbReference>
<evidence type="ECO:0000259" key="9">
    <source>
        <dbReference type="PROSITE" id="PS50853"/>
    </source>
</evidence>
<evidence type="ECO:0000256" key="6">
    <source>
        <dbReference type="PROSITE-ProRule" id="PRU00104"/>
    </source>
</evidence>
<keyword evidence="4" id="KW-0808">Transferase</keyword>
<dbReference type="SUPFAM" id="SSF49265">
    <property type="entry name" value="Fibronectin type III"/>
    <property type="match status" value="1"/>
</dbReference>
<dbReference type="SMART" id="SM00060">
    <property type="entry name" value="FN3"/>
    <property type="match status" value="2"/>
</dbReference>
<dbReference type="EMBL" id="BRXW01000352">
    <property type="protein sequence ID" value="GMH47005.1"/>
    <property type="molecule type" value="Genomic_DNA"/>
</dbReference>
<dbReference type="Gene3D" id="2.60.40.10">
    <property type="entry name" value="Immunoglobulins"/>
    <property type="match status" value="2"/>
</dbReference>
<dbReference type="InterPro" id="IPR050409">
    <property type="entry name" value="E3_ubiq-protein_ligase"/>
</dbReference>
<dbReference type="GO" id="GO:0000209">
    <property type="term" value="P:protein polyubiquitination"/>
    <property type="evidence" value="ECO:0007669"/>
    <property type="project" value="TreeGrafter"/>
</dbReference>
<comment type="catalytic activity">
    <reaction evidence="1">
        <text>S-ubiquitinyl-[E2 ubiquitin-conjugating enzyme]-L-cysteine + [acceptor protein]-L-lysine = [E2 ubiquitin-conjugating enzyme]-L-cysteine + N(6)-ubiquitinyl-[acceptor protein]-L-lysine.</text>
        <dbReference type="EC" id="2.3.2.26"/>
    </reaction>
</comment>
<comment type="caution">
    <text evidence="10">The sequence shown here is derived from an EMBL/GenBank/DDBJ whole genome shotgun (WGS) entry which is preliminary data.</text>
</comment>
<keyword evidence="11" id="KW-1185">Reference proteome</keyword>
<dbReference type="SMART" id="SM00119">
    <property type="entry name" value="HECTc"/>
    <property type="match status" value="1"/>
</dbReference>
<evidence type="ECO:0000313" key="10">
    <source>
        <dbReference type="EMBL" id="GMH47005.1"/>
    </source>
</evidence>
<name>A0A9W6ZBA7_9STRA</name>
<evidence type="ECO:0000313" key="11">
    <source>
        <dbReference type="Proteomes" id="UP001165122"/>
    </source>
</evidence>
<dbReference type="InterPro" id="IPR036116">
    <property type="entry name" value="FN3_sf"/>
</dbReference>
<dbReference type="GO" id="GO:0005737">
    <property type="term" value="C:cytoplasm"/>
    <property type="evidence" value="ECO:0007669"/>
    <property type="project" value="TreeGrafter"/>
</dbReference>
<accession>A0A9W6ZBA7</accession>
<dbReference type="CDD" id="cd00063">
    <property type="entry name" value="FN3"/>
    <property type="match status" value="2"/>
</dbReference>
<evidence type="ECO:0000259" key="8">
    <source>
        <dbReference type="PROSITE" id="PS50237"/>
    </source>
</evidence>
<protein>
    <recommendedName>
        <fullName evidence="3">HECT-type E3 ubiquitin transferase</fullName>
        <ecNumber evidence="3">2.3.2.26</ecNumber>
    </recommendedName>
</protein>
<dbReference type="SUPFAM" id="SSF56204">
    <property type="entry name" value="Hect, E3 ligase catalytic domain"/>
    <property type="match status" value="1"/>
</dbReference>
<dbReference type="PANTHER" id="PTHR11254">
    <property type="entry name" value="HECT DOMAIN UBIQUITIN-PROTEIN LIGASE"/>
    <property type="match status" value="1"/>
</dbReference>
<dbReference type="Gene3D" id="3.30.2410.10">
    <property type="entry name" value="Hect, E3 ligase catalytic domain"/>
    <property type="match status" value="1"/>
</dbReference>
<evidence type="ECO:0000256" key="2">
    <source>
        <dbReference type="ARBA" id="ARBA00004906"/>
    </source>
</evidence>
<evidence type="ECO:0000256" key="3">
    <source>
        <dbReference type="ARBA" id="ARBA00012485"/>
    </source>
</evidence>
<feature type="domain" description="Fibronectin type-III" evidence="9">
    <location>
        <begin position="204"/>
        <end position="302"/>
    </location>
</feature>
<dbReference type="Pfam" id="PF00041">
    <property type="entry name" value="fn3"/>
    <property type="match status" value="1"/>
</dbReference>
<feature type="domain" description="Fibronectin type-III" evidence="9">
    <location>
        <begin position="304"/>
        <end position="397"/>
    </location>
</feature>
<evidence type="ECO:0000256" key="5">
    <source>
        <dbReference type="ARBA" id="ARBA00022786"/>
    </source>
</evidence>